<accession>A0A147EZ59</accession>
<evidence type="ECO:0000313" key="4">
    <source>
        <dbReference type="Proteomes" id="UP000075025"/>
    </source>
</evidence>
<evidence type="ECO:0000256" key="2">
    <source>
        <dbReference type="SAM" id="MobiDB-lite"/>
    </source>
</evidence>
<organism evidence="3 4">
    <name type="scientific">Microbacterium testaceum</name>
    <name type="common">Aureobacterium testaceum</name>
    <name type="synonym">Brevibacterium testaceum</name>
    <dbReference type="NCBI Taxonomy" id="2033"/>
    <lineage>
        <taxon>Bacteria</taxon>
        <taxon>Bacillati</taxon>
        <taxon>Actinomycetota</taxon>
        <taxon>Actinomycetes</taxon>
        <taxon>Micrococcales</taxon>
        <taxon>Microbacteriaceae</taxon>
        <taxon>Microbacterium</taxon>
    </lineage>
</organism>
<feature type="region of interest" description="Disordered" evidence="2">
    <location>
        <begin position="308"/>
        <end position="328"/>
    </location>
</feature>
<dbReference type="InterPro" id="IPR036465">
    <property type="entry name" value="vWFA_dom_sf"/>
</dbReference>
<evidence type="ECO:0000313" key="3">
    <source>
        <dbReference type="EMBL" id="KTR95615.1"/>
    </source>
</evidence>
<dbReference type="OrthoDB" id="974562at2"/>
<dbReference type="EMBL" id="LDRT01000028">
    <property type="protein sequence ID" value="KTR95615.1"/>
    <property type="molecule type" value="Genomic_DNA"/>
</dbReference>
<protein>
    <submittedName>
        <fullName evidence="3">NAD/NADP transhydrogenase subunit alpha</fullName>
    </submittedName>
</protein>
<proteinExistence type="predicted"/>
<name>A0A147EZ59_MICTE</name>
<evidence type="ECO:0000256" key="1">
    <source>
        <dbReference type="SAM" id="Coils"/>
    </source>
</evidence>
<keyword evidence="1" id="KW-0175">Coiled coil</keyword>
<dbReference type="SUPFAM" id="SSF53300">
    <property type="entry name" value="vWA-like"/>
    <property type="match status" value="1"/>
</dbReference>
<dbReference type="RefSeq" id="WP_058623064.1">
    <property type="nucleotide sequence ID" value="NZ_LDRT01000028.1"/>
</dbReference>
<feature type="coiled-coil region" evidence="1">
    <location>
        <begin position="201"/>
        <end position="235"/>
    </location>
</feature>
<gene>
    <name evidence="3" type="ORF">NS220_05415</name>
</gene>
<dbReference type="Proteomes" id="UP000075025">
    <property type="component" value="Unassembled WGS sequence"/>
</dbReference>
<comment type="caution">
    <text evidence="3">The sequence shown here is derived from an EMBL/GenBank/DDBJ whole genome shotgun (WGS) entry which is preliminary data.</text>
</comment>
<sequence length="605" mass="64609">MKTAALEGDIRRAWESAQELWGVHMHDAELRPGAGKTHGAPAWFRFPPAIVVDPRMVAELGGADEMESVFAHELGHHALAPGTRLDSLKIRHQLARTLVAAGATSVRDDDVAMLSNLWTDLLVNAQVGLLQRRRDGPGEPGIVRLSRSLYRASRDTGGRLWWVYLRTYELLWDLPPGTLCAVQPPAAPPPRAATATAERPLDRIPERHREAEQKLRDARAEAERVARELAEATITRPGLDADLLAGLVRTFAGDAVSGALRFGVLIAPYLVAERAAGASMPGGECAADDAPPGAAELGRVLADPRLREPIPVPEGRSSAGPRSARTGAGQALGVARTLELYEGADQDAVIAAWYRSEAARWVRPLTQRAPSTPAEELPGPVETWETGDDLAELDWPATLRAGGAVVPGITTRRRSYLADDPLPRETSITLDLYIDSSGSMPNPRVGSPAVLAGTILALSILRGGGRVRVASFSGPGQVGGSEGFTRDAGQVVRDLALFFAGGTTFPLDLLERRAEGLGRATAEERRHLVVLSDDGLVSMFGAGDPDRADVAARVRATLSTGTLVLLDRSRRVEPLATAAGYEILYLETMDDAPRACADLAEVLNG</sequence>
<dbReference type="AlphaFoldDB" id="A0A147EZ59"/>
<reference evidence="3 4" key="1">
    <citation type="journal article" date="2016" name="Front. Microbiol.">
        <title>Genomic Resource of Rice Seed Associated Bacteria.</title>
        <authorList>
            <person name="Midha S."/>
            <person name="Bansal K."/>
            <person name="Sharma S."/>
            <person name="Kumar N."/>
            <person name="Patil P.P."/>
            <person name="Chaudhry V."/>
            <person name="Patil P.B."/>
        </authorList>
    </citation>
    <scope>NUCLEOTIDE SEQUENCE [LARGE SCALE GENOMIC DNA]</scope>
    <source>
        <strain evidence="3 4">NS220</strain>
    </source>
</reference>
<dbReference type="PATRIC" id="fig|2033.6.peg.2025"/>